<keyword evidence="7" id="KW-1185">Reference proteome</keyword>
<proteinExistence type="predicted"/>
<feature type="compositionally biased region" description="Polar residues" evidence="2">
    <location>
        <begin position="346"/>
        <end position="370"/>
    </location>
</feature>
<dbReference type="SMART" id="SM00228">
    <property type="entry name" value="PDZ"/>
    <property type="match status" value="1"/>
</dbReference>
<dbReference type="EMBL" id="OU900104">
    <property type="protein sequence ID" value="CAG9855788.1"/>
    <property type="molecule type" value="Genomic_DNA"/>
</dbReference>
<sequence length="1264" mass="141707">MTLAENLIFPVFFLTIGVSAAQDDSSICYGPGSVASSVVFTFVLTCLLIWFIMHWRNKRRSKTDHLILETDPEKGKGRFAFDNPGFKEAAVERYLGGDGATKGRGAGLLLNVMSEKQGKKRSADDSAITENEVKVVPLRSEDFTGLGFNICGNMKEGIYVKEVMQRGPAFDSGKLNSGDRINSVTINFEHMVYSDALAILSYASPYEVVVEARGGRLVHNVPKGQVGRPAHPWLSKSSSHSDLSKMDKTSKWKSQDSNSSQSSPKKTASNATTLERKDSKSPQTTFKTIDKLINSTIDTKKSNVTKDQVQKSESPLSKFGVKVLPLQADLKASELKNVDTNKPTKIEQTNTETSKKSPVNDTKSSYSGINGFSAEAPESDKPPQAKKREKKLDKPDQFQRNSLNGSGIKRNADGIPLELPEEMLQAVTAVLNHRKSSIIQPEAKPETIQRVEEQKVSSDSDAENDSANTIELDSSSITVHQTEEEEKRQRKTLSTGDLSKMEGSETPNTGTLERAQSLDISDTANGNVSNIRKIAPEEDSVLLEKRTTSDDLGTFQRNRLKKSTEWGTLEDAVLKPDQTDSIQNEEEEEELAVKQTKNEIWPEIDNNTGRAINIKSSTLHQNLDNSIIDVDETQTNESNNMIHQELPLHTNGNDYDDMEIPVKKTRINNRIFEPFESVKLERNNRQRIPEQSPQPPDDFSLDTSPPHSLETGEIIPLKPSTPPRPEEVLSKIPLLNTMVKEISNSVDFKISKENLEKPTKHVSNVSVFNSPNGDCHLHSLEFSVNDFPLNSLEEDSNNKPVSPNEDKLETKSYITEIKVTPDEAAVEQDSIKGSNEESEKSLDEDFKRYVKSFEAKLEHFENNIHQFDKNLEDFVLEPPRKRNSFEKFADQSKENEELKDVNDRRKVMMGLENFNKNQLQDNEGKENSDSKCFIVNSPKIKEDLDDLVYEPKVIESLKSLSKNVVKEKELFEDIINDRSKVILGSEIFPKNQLNEKIDLKDNINDQIKGKIDLIKSEPILFEENEASKDQPNVIAPSESFTIDFSKGNDVFKERSNDVLILDKDRLIPKIRSDLPTSEQPQEKTHQKELYKIQKLAEQQLKKLPEIKFTTSSYSPSRIPEKRSTNVEQLKTNFEKPPLPSSQHSMSSTAAAKSRIPVAKTGKTPPTSPERRDSRHLDGENDAALLELMTSSITQKIKSPAKNNVTVTSIRANSKIPRKVDSSPEENSPLPTNGNGNGESSFKQWVFNPSNVTNVTVNQRKDDKN</sequence>
<feature type="region of interest" description="Disordered" evidence="2">
    <location>
        <begin position="441"/>
        <end position="524"/>
    </location>
</feature>
<feature type="compositionally biased region" description="Polar residues" evidence="2">
    <location>
        <begin position="1140"/>
        <end position="1150"/>
    </location>
</feature>
<evidence type="ECO:0000256" key="4">
    <source>
        <dbReference type="SAM" id="SignalP"/>
    </source>
</evidence>
<feature type="compositionally biased region" description="Low complexity" evidence="2">
    <location>
        <begin position="255"/>
        <end position="269"/>
    </location>
</feature>
<dbReference type="Pfam" id="PF00595">
    <property type="entry name" value="PDZ"/>
    <property type="match status" value="1"/>
</dbReference>
<feature type="compositionally biased region" description="Polar residues" evidence="2">
    <location>
        <begin position="1196"/>
        <end position="1211"/>
    </location>
</feature>
<evidence type="ECO:0000256" key="1">
    <source>
        <dbReference type="SAM" id="Coils"/>
    </source>
</evidence>
<dbReference type="OrthoDB" id="447516at2759"/>
<keyword evidence="3" id="KW-0812">Transmembrane</keyword>
<dbReference type="InterPro" id="IPR001478">
    <property type="entry name" value="PDZ"/>
</dbReference>
<keyword evidence="3" id="KW-0472">Membrane</keyword>
<evidence type="ECO:0000256" key="3">
    <source>
        <dbReference type="SAM" id="Phobius"/>
    </source>
</evidence>
<keyword evidence="1" id="KW-0175">Coiled coil</keyword>
<dbReference type="Gene3D" id="2.30.42.10">
    <property type="match status" value="1"/>
</dbReference>
<feature type="domain" description="PDZ" evidence="5">
    <location>
        <begin position="135"/>
        <end position="200"/>
    </location>
</feature>
<dbReference type="PROSITE" id="PS50106">
    <property type="entry name" value="PDZ"/>
    <property type="match status" value="1"/>
</dbReference>
<dbReference type="SUPFAM" id="SSF50156">
    <property type="entry name" value="PDZ domain-like"/>
    <property type="match status" value="1"/>
</dbReference>
<organism evidence="6 7">
    <name type="scientific">Phyllotreta striolata</name>
    <name type="common">Striped flea beetle</name>
    <name type="synonym">Crioceris striolata</name>
    <dbReference type="NCBI Taxonomy" id="444603"/>
    <lineage>
        <taxon>Eukaryota</taxon>
        <taxon>Metazoa</taxon>
        <taxon>Ecdysozoa</taxon>
        <taxon>Arthropoda</taxon>
        <taxon>Hexapoda</taxon>
        <taxon>Insecta</taxon>
        <taxon>Pterygota</taxon>
        <taxon>Neoptera</taxon>
        <taxon>Endopterygota</taxon>
        <taxon>Coleoptera</taxon>
        <taxon>Polyphaga</taxon>
        <taxon>Cucujiformia</taxon>
        <taxon>Chrysomeloidea</taxon>
        <taxon>Chrysomelidae</taxon>
        <taxon>Galerucinae</taxon>
        <taxon>Alticini</taxon>
        <taxon>Phyllotreta</taxon>
    </lineage>
</organism>
<name>A0A9N9THZ2_PHYSR</name>
<evidence type="ECO:0000256" key="2">
    <source>
        <dbReference type="SAM" id="MobiDB-lite"/>
    </source>
</evidence>
<feature type="compositionally biased region" description="Polar residues" evidence="2">
    <location>
        <begin position="469"/>
        <end position="480"/>
    </location>
</feature>
<feature type="region of interest" description="Disordered" evidence="2">
    <location>
        <begin position="1132"/>
        <end position="1177"/>
    </location>
</feature>
<keyword evidence="4" id="KW-0732">Signal</keyword>
<evidence type="ECO:0000313" key="7">
    <source>
        <dbReference type="Proteomes" id="UP001153712"/>
    </source>
</evidence>
<feature type="region of interest" description="Disordered" evidence="2">
    <location>
        <begin position="220"/>
        <end position="286"/>
    </location>
</feature>
<reference evidence="6" key="1">
    <citation type="submission" date="2022-01" db="EMBL/GenBank/DDBJ databases">
        <authorList>
            <person name="King R."/>
        </authorList>
    </citation>
    <scope>NUCLEOTIDE SEQUENCE</scope>
</reference>
<feature type="compositionally biased region" description="Basic and acidic residues" evidence="2">
    <location>
        <begin position="678"/>
        <end position="688"/>
    </location>
</feature>
<feature type="chain" id="PRO_5040474198" description="PDZ domain-containing protein" evidence="4">
    <location>
        <begin position="22"/>
        <end position="1264"/>
    </location>
</feature>
<evidence type="ECO:0000259" key="5">
    <source>
        <dbReference type="PROSITE" id="PS50106"/>
    </source>
</evidence>
<keyword evidence="3" id="KW-1133">Transmembrane helix</keyword>
<feature type="region of interest" description="Disordered" evidence="2">
    <location>
        <begin position="1196"/>
        <end position="1264"/>
    </location>
</feature>
<evidence type="ECO:0000313" key="6">
    <source>
        <dbReference type="EMBL" id="CAG9855788.1"/>
    </source>
</evidence>
<dbReference type="Proteomes" id="UP001153712">
    <property type="component" value="Chromosome 11"/>
</dbReference>
<feature type="compositionally biased region" description="Basic and acidic residues" evidence="2">
    <location>
        <begin position="443"/>
        <end position="458"/>
    </location>
</feature>
<gene>
    <name evidence="6" type="ORF">PHYEVI_LOCUS2229</name>
</gene>
<dbReference type="CDD" id="cd00136">
    <property type="entry name" value="PDZ_canonical"/>
    <property type="match status" value="1"/>
</dbReference>
<feature type="compositionally biased region" description="Basic and acidic residues" evidence="2">
    <location>
        <begin position="242"/>
        <end position="254"/>
    </location>
</feature>
<feature type="transmembrane region" description="Helical" evidence="3">
    <location>
        <begin position="30"/>
        <end position="52"/>
    </location>
</feature>
<accession>A0A9N9THZ2</accession>
<feature type="region of interest" description="Disordered" evidence="2">
    <location>
        <begin position="339"/>
        <end position="414"/>
    </location>
</feature>
<feature type="signal peptide" evidence="4">
    <location>
        <begin position="1"/>
        <end position="21"/>
    </location>
</feature>
<feature type="coiled-coil region" evidence="1">
    <location>
        <begin position="850"/>
        <end position="877"/>
    </location>
</feature>
<dbReference type="InterPro" id="IPR036034">
    <property type="entry name" value="PDZ_sf"/>
</dbReference>
<feature type="region of interest" description="Disordered" evidence="2">
    <location>
        <begin position="678"/>
        <end position="726"/>
    </location>
</feature>
<feature type="compositionally biased region" description="Polar residues" evidence="2">
    <location>
        <begin position="1224"/>
        <end position="1257"/>
    </location>
</feature>
<protein>
    <recommendedName>
        <fullName evidence="5">PDZ domain-containing protein</fullName>
    </recommendedName>
</protein>
<dbReference type="AlphaFoldDB" id="A0A9N9THZ2"/>
<feature type="compositionally biased region" description="Basic and acidic residues" evidence="2">
    <location>
        <begin position="1168"/>
        <end position="1177"/>
    </location>
</feature>